<dbReference type="InterPro" id="IPR011701">
    <property type="entry name" value="MFS"/>
</dbReference>
<dbReference type="KEGG" id="cpyr:CYJ47_11770"/>
<evidence type="ECO:0000256" key="4">
    <source>
        <dbReference type="ARBA" id="ARBA00022692"/>
    </source>
</evidence>
<dbReference type="Pfam" id="PF07690">
    <property type="entry name" value="MFS_1"/>
    <property type="match status" value="1"/>
</dbReference>
<evidence type="ECO:0000256" key="6">
    <source>
        <dbReference type="ARBA" id="ARBA00023136"/>
    </source>
</evidence>
<evidence type="ECO:0000256" key="5">
    <source>
        <dbReference type="ARBA" id="ARBA00022989"/>
    </source>
</evidence>
<evidence type="ECO:0000256" key="8">
    <source>
        <dbReference type="ARBA" id="ARBA00040914"/>
    </source>
</evidence>
<reference evidence="11" key="1">
    <citation type="submission" date="2017-12" db="EMBL/GenBank/DDBJ databases">
        <authorList>
            <person name="Thomas-White K."/>
            <person name="Wolfe A.J."/>
        </authorList>
    </citation>
    <scope>NUCLEOTIDE SEQUENCE</scope>
    <source>
        <strain evidence="11">UMB0763</strain>
    </source>
</reference>
<evidence type="ECO:0000313" key="12">
    <source>
        <dbReference type="Proteomes" id="UP000234560"/>
    </source>
</evidence>
<evidence type="ECO:0000256" key="9">
    <source>
        <dbReference type="SAM" id="Phobius"/>
    </source>
</evidence>
<dbReference type="SUPFAM" id="SSF103473">
    <property type="entry name" value="MFS general substrate transporter"/>
    <property type="match status" value="1"/>
</dbReference>
<dbReference type="EMBL" id="CP136958">
    <property type="protein sequence ID" value="WOT03540.1"/>
    <property type="molecule type" value="Genomic_DNA"/>
</dbReference>
<name>A0AAF0YZP1_9CORY</name>
<dbReference type="PANTHER" id="PTHR23513">
    <property type="entry name" value="INTEGRAL MEMBRANE EFFLUX PROTEIN-RELATED"/>
    <property type="match status" value="1"/>
</dbReference>
<gene>
    <name evidence="11" type="ORF">CYJ47_11770</name>
</gene>
<feature type="transmembrane region" description="Helical" evidence="9">
    <location>
        <begin position="175"/>
        <end position="195"/>
    </location>
</feature>
<feature type="transmembrane region" description="Helical" evidence="9">
    <location>
        <begin position="216"/>
        <end position="237"/>
    </location>
</feature>
<feature type="transmembrane region" description="Helical" evidence="9">
    <location>
        <begin position="257"/>
        <end position="276"/>
    </location>
</feature>
<feature type="transmembrane region" description="Helical" evidence="9">
    <location>
        <begin position="353"/>
        <end position="372"/>
    </location>
</feature>
<reference evidence="11" key="2">
    <citation type="submission" date="2023-10" db="EMBL/GenBank/DDBJ databases">
        <authorList>
            <person name="Choi B."/>
        </authorList>
    </citation>
    <scope>NUCLEOTIDE SEQUENCE</scope>
    <source>
        <strain evidence="11">UMB0763</strain>
    </source>
</reference>
<protein>
    <recommendedName>
        <fullName evidence="8">Multidrug efflux pump Tap</fullName>
    </recommendedName>
</protein>
<evidence type="ECO:0000256" key="1">
    <source>
        <dbReference type="ARBA" id="ARBA00004429"/>
    </source>
</evidence>
<feature type="domain" description="Major facilitator superfamily (MFS) profile" evidence="10">
    <location>
        <begin position="223"/>
        <end position="413"/>
    </location>
</feature>
<dbReference type="Gene3D" id="1.20.1250.20">
    <property type="entry name" value="MFS general substrate transporter like domains"/>
    <property type="match status" value="1"/>
</dbReference>
<evidence type="ECO:0000259" key="10">
    <source>
        <dbReference type="PROSITE" id="PS50850"/>
    </source>
</evidence>
<organism evidence="11 12">
    <name type="scientific">Corynebacterium pyruviciproducens</name>
    <dbReference type="NCBI Taxonomy" id="598660"/>
    <lineage>
        <taxon>Bacteria</taxon>
        <taxon>Bacillati</taxon>
        <taxon>Actinomycetota</taxon>
        <taxon>Actinomycetes</taxon>
        <taxon>Mycobacteriales</taxon>
        <taxon>Corynebacteriaceae</taxon>
        <taxon>Corynebacterium</taxon>
    </lineage>
</organism>
<evidence type="ECO:0000256" key="7">
    <source>
        <dbReference type="ARBA" id="ARBA00038075"/>
    </source>
</evidence>
<accession>A0AAF0YZP1</accession>
<dbReference type="InterPro" id="IPR020846">
    <property type="entry name" value="MFS_dom"/>
</dbReference>
<proteinExistence type="inferred from homology"/>
<dbReference type="GO" id="GO:0005886">
    <property type="term" value="C:plasma membrane"/>
    <property type="evidence" value="ECO:0007669"/>
    <property type="project" value="UniProtKB-SubCell"/>
</dbReference>
<dbReference type="GO" id="GO:0022857">
    <property type="term" value="F:transmembrane transporter activity"/>
    <property type="evidence" value="ECO:0007669"/>
    <property type="project" value="InterPro"/>
</dbReference>
<dbReference type="PROSITE" id="PS50850">
    <property type="entry name" value="MFS"/>
    <property type="match status" value="1"/>
</dbReference>
<keyword evidence="3" id="KW-1003">Cell membrane</keyword>
<feature type="transmembrane region" description="Helical" evidence="9">
    <location>
        <begin position="82"/>
        <end position="101"/>
    </location>
</feature>
<evidence type="ECO:0000256" key="3">
    <source>
        <dbReference type="ARBA" id="ARBA00022475"/>
    </source>
</evidence>
<dbReference type="InterPro" id="IPR036259">
    <property type="entry name" value="MFS_trans_sf"/>
</dbReference>
<dbReference type="AlphaFoldDB" id="A0AAF0YZP1"/>
<keyword evidence="2" id="KW-0813">Transport</keyword>
<feature type="transmembrane region" description="Helical" evidence="9">
    <location>
        <begin position="51"/>
        <end position="70"/>
    </location>
</feature>
<feature type="transmembrane region" description="Helical" evidence="9">
    <location>
        <begin position="288"/>
        <end position="306"/>
    </location>
</feature>
<dbReference type="Proteomes" id="UP000234560">
    <property type="component" value="Chromosome"/>
</dbReference>
<dbReference type="PANTHER" id="PTHR23513:SF9">
    <property type="entry name" value="ENTEROBACTIN EXPORTER ENTS"/>
    <property type="match status" value="1"/>
</dbReference>
<evidence type="ECO:0000256" key="2">
    <source>
        <dbReference type="ARBA" id="ARBA00022448"/>
    </source>
</evidence>
<evidence type="ECO:0000313" key="11">
    <source>
        <dbReference type="EMBL" id="WOT03540.1"/>
    </source>
</evidence>
<feature type="transmembrane region" description="Helical" evidence="9">
    <location>
        <begin position="107"/>
        <end position="125"/>
    </location>
</feature>
<dbReference type="CDD" id="cd06173">
    <property type="entry name" value="MFS_MefA_like"/>
    <property type="match status" value="1"/>
</dbReference>
<keyword evidence="4 9" id="KW-0812">Transmembrane</keyword>
<keyword evidence="6 9" id="KW-0472">Membrane</keyword>
<feature type="transmembrane region" description="Helical" evidence="9">
    <location>
        <begin position="384"/>
        <end position="404"/>
    </location>
</feature>
<feature type="transmembrane region" description="Helical" evidence="9">
    <location>
        <begin position="312"/>
        <end position="333"/>
    </location>
</feature>
<comment type="similarity">
    <text evidence="7">Belongs to the major facilitator superfamily. Drug:H(+) antiporter-3 (DHA3) (TC 2.A.1.21) family.</text>
</comment>
<keyword evidence="5 9" id="KW-1133">Transmembrane helix</keyword>
<feature type="transmembrane region" description="Helical" evidence="9">
    <location>
        <begin position="20"/>
        <end position="45"/>
    </location>
</feature>
<comment type="subcellular location">
    <subcellularLocation>
        <location evidence="1">Cell inner membrane</location>
        <topology evidence="1">Multi-pass membrane protein</topology>
    </subcellularLocation>
</comment>
<sequence>MTMPRLFADTAPLKVAPFRWLWLTSIITIIGGHLTVVAVPAQIFALTGSSGYVGLTGLFGLIPLLIFGLYGGSIADAFDKRTVLMVTTSGLTLSTVLFWGLSAAGNTNVWLLLGAYSVQQAFFAVNQPTRTAIFPRILPMDELPAVISLNMTVLHLGAIMGPLLAGALLPFTGFTWLYAINTVALIPTFVAVFVLPPIPPNAKAQKAGLASVISGLKYVATQPILLASFAVDLTAMGFGMPRALYPEIATEVFHSPFMLSLLYASLAIGGALGGIFSGWVSRWQRQGAAVYMCVIIWGIAVTVSGLGVVGKVAWIVIGALIIGGMADMFSSAFRNAIMQQSASDEVQGRVQGAYMVIVLGGPRLADMAHGALSEYIGPGWTTLGGGILVVIGALVCLALLPGLWHYRKPSVAR</sequence>
<feature type="transmembrane region" description="Helical" evidence="9">
    <location>
        <begin position="146"/>
        <end position="169"/>
    </location>
</feature>